<name>A0A7W6GSK8_9RHOB</name>
<feature type="transmembrane region" description="Helical" evidence="7">
    <location>
        <begin position="48"/>
        <end position="67"/>
    </location>
</feature>
<comment type="similarity">
    <text evidence="2">Belongs to the UPF0702 family.</text>
</comment>
<keyword evidence="5 7" id="KW-1133">Transmembrane helix</keyword>
<dbReference type="AlphaFoldDB" id="A0A7W6GSK8"/>
<evidence type="ECO:0000256" key="2">
    <source>
        <dbReference type="ARBA" id="ARBA00006448"/>
    </source>
</evidence>
<feature type="transmembrane region" description="Helical" evidence="7">
    <location>
        <begin position="18"/>
        <end position="36"/>
    </location>
</feature>
<feature type="domain" description="YetF-like N-terminal transmembrane" evidence="9">
    <location>
        <begin position="26"/>
        <end position="86"/>
    </location>
</feature>
<evidence type="ECO:0000313" key="10">
    <source>
        <dbReference type="EMBL" id="MBB3985683.1"/>
    </source>
</evidence>
<evidence type="ECO:0000259" key="8">
    <source>
        <dbReference type="Pfam" id="PF04239"/>
    </source>
</evidence>
<dbReference type="InterPro" id="IPR048454">
    <property type="entry name" value="YetF_N"/>
</dbReference>
<dbReference type="PANTHER" id="PTHR34582:SF6">
    <property type="entry name" value="UPF0702 TRANSMEMBRANE PROTEIN YCAP"/>
    <property type="match status" value="1"/>
</dbReference>
<comment type="subcellular location">
    <subcellularLocation>
        <location evidence="1">Cell membrane</location>
        <topology evidence="1">Multi-pass membrane protein</topology>
    </subcellularLocation>
</comment>
<evidence type="ECO:0000256" key="3">
    <source>
        <dbReference type="ARBA" id="ARBA00022475"/>
    </source>
</evidence>
<evidence type="ECO:0000256" key="4">
    <source>
        <dbReference type="ARBA" id="ARBA00022692"/>
    </source>
</evidence>
<feature type="domain" description="YetF C-terminal" evidence="8">
    <location>
        <begin position="97"/>
        <end position="165"/>
    </location>
</feature>
<dbReference type="Pfam" id="PF04239">
    <property type="entry name" value="DUF421"/>
    <property type="match status" value="1"/>
</dbReference>
<dbReference type="RefSeq" id="WP_246429321.1">
    <property type="nucleotide sequence ID" value="NZ_BAABBZ010000018.1"/>
</dbReference>
<evidence type="ECO:0000256" key="1">
    <source>
        <dbReference type="ARBA" id="ARBA00004651"/>
    </source>
</evidence>
<dbReference type="GO" id="GO:0005886">
    <property type="term" value="C:plasma membrane"/>
    <property type="evidence" value="ECO:0007669"/>
    <property type="project" value="UniProtKB-SubCell"/>
</dbReference>
<sequence>MDILSLISDMLYQGWQDIFRTVFVGVLGYAALITMLRISGKRTLAKLNAFDLVVTVAIGSVLATILLSEDVALAEGIAALFTLIGLQWALARASMASDTLARVVRSEPRLLMHKGEILHQALHDERILKNELMTVIRSAAPADPDKVTAVILETDGSFSVIGHGADGEPVNFARAGLNVAQTGR</sequence>
<keyword evidence="11" id="KW-1185">Reference proteome</keyword>
<dbReference type="Proteomes" id="UP000541426">
    <property type="component" value="Unassembled WGS sequence"/>
</dbReference>
<dbReference type="Pfam" id="PF20730">
    <property type="entry name" value="YetF_N"/>
    <property type="match status" value="1"/>
</dbReference>
<evidence type="ECO:0000259" key="9">
    <source>
        <dbReference type="Pfam" id="PF20730"/>
    </source>
</evidence>
<proteinExistence type="inferred from homology"/>
<dbReference type="PANTHER" id="PTHR34582">
    <property type="entry name" value="UPF0702 TRANSMEMBRANE PROTEIN YCAP"/>
    <property type="match status" value="1"/>
</dbReference>
<dbReference type="InterPro" id="IPR023090">
    <property type="entry name" value="UPF0702_alpha/beta_dom_sf"/>
</dbReference>
<evidence type="ECO:0000313" key="11">
    <source>
        <dbReference type="Proteomes" id="UP000541426"/>
    </source>
</evidence>
<dbReference type="EMBL" id="JACIEJ010000004">
    <property type="protein sequence ID" value="MBB3985683.1"/>
    <property type="molecule type" value="Genomic_DNA"/>
</dbReference>
<gene>
    <name evidence="10" type="ORF">GGQ68_002016</name>
</gene>
<keyword evidence="4 7" id="KW-0812">Transmembrane</keyword>
<evidence type="ECO:0000256" key="5">
    <source>
        <dbReference type="ARBA" id="ARBA00022989"/>
    </source>
</evidence>
<accession>A0A7W6GSK8</accession>
<evidence type="ECO:0000256" key="7">
    <source>
        <dbReference type="SAM" id="Phobius"/>
    </source>
</evidence>
<feature type="transmembrane region" description="Helical" evidence="7">
    <location>
        <begin position="73"/>
        <end position="91"/>
    </location>
</feature>
<dbReference type="Gene3D" id="3.30.240.20">
    <property type="entry name" value="bsu07140 like domains"/>
    <property type="match status" value="1"/>
</dbReference>
<organism evidence="10 11">
    <name type="scientific">Sagittula marina</name>
    <dbReference type="NCBI Taxonomy" id="943940"/>
    <lineage>
        <taxon>Bacteria</taxon>
        <taxon>Pseudomonadati</taxon>
        <taxon>Pseudomonadota</taxon>
        <taxon>Alphaproteobacteria</taxon>
        <taxon>Rhodobacterales</taxon>
        <taxon>Roseobacteraceae</taxon>
        <taxon>Sagittula</taxon>
    </lineage>
</organism>
<dbReference type="InterPro" id="IPR007353">
    <property type="entry name" value="DUF421"/>
</dbReference>
<keyword evidence="3" id="KW-1003">Cell membrane</keyword>
<evidence type="ECO:0000256" key="6">
    <source>
        <dbReference type="ARBA" id="ARBA00023136"/>
    </source>
</evidence>
<reference evidence="10 11" key="1">
    <citation type="submission" date="2020-08" db="EMBL/GenBank/DDBJ databases">
        <title>Genomic Encyclopedia of Type Strains, Phase IV (KMG-IV): sequencing the most valuable type-strain genomes for metagenomic binning, comparative biology and taxonomic classification.</title>
        <authorList>
            <person name="Goeker M."/>
        </authorList>
    </citation>
    <scope>NUCLEOTIDE SEQUENCE [LARGE SCALE GENOMIC DNA]</scope>
    <source>
        <strain evidence="10 11">DSM 102235</strain>
    </source>
</reference>
<comment type="caution">
    <text evidence="10">The sequence shown here is derived from an EMBL/GenBank/DDBJ whole genome shotgun (WGS) entry which is preliminary data.</text>
</comment>
<protein>
    <submittedName>
        <fullName evidence="10">Uncharacterized membrane protein YcaP (DUF421 family)</fullName>
    </submittedName>
</protein>
<keyword evidence="6 7" id="KW-0472">Membrane</keyword>